<evidence type="ECO:0000256" key="6">
    <source>
        <dbReference type="ARBA" id="ARBA00022777"/>
    </source>
</evidence>
<dbReference type="InterPro" id="IPR018060">
    <property type="entry name" value="HTH_AraC"/>
</dbReference>
<dbReference type="RefSeq" id="WP_169658397.1">
    <property type="nucleotide sequence ID" value="NZ_JABANE010000056.1"/>
</dbReference>
<evidence type="ECO:0000259" key="14">
    <source>
        <dbReference type="PROSITE" id="PS01124"/>
    </source>
</evidence>
<dbReference type="PANTHER" id="PTHR43547">
    <property type="entry name" value="TWO-COMPONENT HISTIDINE KINASE"/>
    <property type="match status" value="1"/>
</dbReference>
<evidence type="ECO:0000259" key="16">
    <source>
        <dbReference type="PROSITE" id="PS50110"/>
    </source>
</evidence>
<dbReference type="Pfam" id="PF00512">
    <property type="entry name" value="HisKA"/>
    <property type="match status" value="1"/>
</dbReference>
<dbReference type="Pfam" id="PF02518">
    <property type="entry name" value="HATPase_c"/>
    <property type="match status" value="1"/>
</dbReference>
<evidence type="ECO:0000256" key="12">
    <source>
        <dbReference type="SAM" id="Phobius"/>
    </source>
</evidence>
<dbReference type="EC" id="2.7.13.3" evidence="2"/>
<dbReference type="InterPro" id="IPR013783">
    <property type="entry name" value="Ig-like_fold"/>
</dbReference>
<dbReference type="InterPro" id="IPR005467">
    <property type="entry name" value="His_kinase_dom"/>
</dbReference>
<organism evidence="17 18">
    <name type="scientific">Flammeovirga aprica JL-4</name>
    <dbReference type="NCBI Taxonomy" id="694437"/>
    <lineage>
        <taxon>Bacteria</taxon>
        <taxon>Pseudomonadati</taxon>
        <taxon>Bacteroidota</taxon>
        <taxon>Cytophagia</taxon>
        <taxon>Cytophagales</taxon>
        <taxon>Flammeovirgaceae</taxon>
        <taxon>Flammeovirga</taxon>
    </lineage>
</organism>
<dbReference type="InterPro" id="IPR011123">
    <property type="entry name" value="Y_Y_Y"/>
</dbReference>
<dbReference type="PANTHER" id="PTHR43547:SF2">
    <property type="entry name" value="HYBRID SIGNAL TRANSDUCTION HISTIDINE KINASE C"/>
    <property type="match status" value="1"/>
</dbReference>
<dbReference type="SMART" id="SM00342">
    <property type="entry name" value="HTH_ARAC"/>
    <property type="match status" value="1"/>
</dbReference>
<accession>A0A7X9XAY0</accession>
<feature type="modified residue" description="4-aspartylphosphate" evidence="11">
    <location>
        <position position="1150"/>
    </location>
</feature>
<evidence type="ECO:0000313" key="17">
    <source>
        <dbReference type="EMBL" id="NME70151.1"/>
    </source>
</evidence>
<feature type="domain" description="HTH araC/xylS-type" evidence="14">
    <location>
        <begin position="1249"/>
        <end position="1349"/>
    </location>
</feature>
<keyword evidence="18" id="KW-1185">Reference proteome</keyword>
<evidence type="ECO:0000256" key="4">
    <source>
        <dbReference type="ARBA" id="ARBA00022679"/>
    </source>
</evidence>
<dbReference type="PROSITE" id="PS50110">
    <property type="entry name" value="RESPONSE_REGULATORY"/>
    <property type="match status" value="1"/>
</dbReference>
<keyword evidence="4" id="KW-0808">Transferase</keyword>
<dbReference type="EMBL" id="JABANE010000056">
    <property type="protein sequence ID" value="NME70151.1"/>
    <property type="molecule type" value="Genomic_DNA"/>
</dbReference>
<keyword evidence="10" id="KW-0804">Transcription</keyword>
<keyword evidence="5" id="KW-0547">Nucleotide-binding</keyword>
<keyword evidence="12" id="KW-1133">Transmembrane helix</keyword>
<evidence type="ECO:0000259" key="15">
    <source>
        <dbReference type="PROSITE" id="PS50109"/>
    </source>
</evidence>
<dbReference type="InterPro" id="IPR009057">
    <property type="entry name" value="Homeodomain-like_sf"/>
</dbReference>
<evidence type="ECO:0000313" key="18">
    <source>
        <dbReference type="Proteomes" id="UP000576082"/>
    </source>
</evidence>
<evidence type="ECO:0000256" key="10">
    <source>
        <dbReference type="ARBA" id="ARBA00023163"/>
    </source>
</evidence>
<dbReference type="InterPro" id="IPR003594">
    <property type="entry name" value="HATPase_dom"/>
</dbReference>
<evidence type="ECO:0000256" key="11">
    <source>
        <dbReference type="PROSITE-ProRule" id="PRU00169"/>
    </source>
</evidence>
<dbReference type="SUPFAM" id="SSF55874">
    <property type="entry name" value="ATPase domain of HSP90 chaperone/DNA topoisomerase II/histidine kinase"/>
    <property type="match status" value="1"/>
</dbReference>
<comment type="catalytic activity">
    <reaction evidence="1">
        <text>ATP + protein L-histidine = ADP + protein N-phospho-L-histidine.</text>
        <dbReference type="EC" id="2.7.13.3"/>
    </reaction>
</comment>
<dbReference type="PROSITE" id="PS50109">
    <property type="entry name" value="HIS_KIN"/>
    <property type="match status" value="1"/>
</dbReference>
<dbReference type="Proteomes" id="UP000576082">
    <property type="component" value="Unassembled WGS sequence"/>
</dbReference>
<feature type="domain" description="Histidine kinase" evidence="15">
    <location>
        <begin position="858"/>
        <end position="1074"/>
    </location>
</feature>
<dbReference type="InterPro" id="IPR011006">
    <property type="entry name" value="CheY-like_superfamily"/>
</dbReference>
<dbReference type="InterPro" id="IPR036097">
    <property type="entry name" value="HisK_dim/P_sf"/>
</dbReference>
<dbReference type="Pfam" id="PF07494">
    <property type="entry name" value="Reg_prop"/>
    <property type="match status" value="3"/>
</dbReference>
<evidence type="ECO:0000256" key="7">
    <source>
        <dbReference type="ARBA" id="ARBA00022840"/>
    </source>
</evidence>
<feature type="signal peptide" evidence="13">
    <location>
        <begin position="1"/>
        <end position="22"/>
    </location>
</feature>
<dbReference type="Pfam" id="PF12833">
    <property type="entry name" value="HTH_18"/>
    <property type="match status" value="1"/>
</dbReference>
<dbReference type="SUPFAM" id="SSF52172">
    <property type="entry name" value="CheY-like"/>
    <property type="match status" value="1"/>
</dbReference>
<dbReference type="SUPFAM" id="SSF46689">
    <property type="entry name" value="Homeodomain-like"/>
    <property type="match status" value="1"/>
</dbReference>
<dbReference type="SMART" id="SM00388">
    <property type="entry name" value="HisKA"/>
    <property type="match status" value="1"/>
</dbReference>
<dbReference type="Gene3D" id="3.40.50.2300">
    <property type="match status" value="1"/>
</dbReference>
<name>A0A7X9XAY0_9BACT</name>
<dbReference type="PROSITE" id="PS01124">
    <property type="entry name" value="HTH_ARAC_FAMILY_2"/>
    <property type="match status" value="1"/>
</dbReference>
<evidence type="ECO:0000256" key="8">
    <source>
        <dbReference type="ARBA" id="ARBA00023012"/>
    </source>
</evidence>
<dbReference type="Gene3D" id="2.60.40.10">
    <property type="entry name" value="Immunoglobulins"/>
    <property type="match status" value="1"/>
</dbReference>
<evidence type="ECO:0000256" key="3">
    <source>
        <dbReference type="ARBA" id="ARBA00022553"/>
    </source>
</evidence>
<dbReference type="GO" id="GO:0003700">
    <property type="term" value="F:DNA-binding transcription factor activity"/>
    <property type="evidence" value="ECO:0007669"/>
    <property type="project" value="InterPro"/>
</dbReference>
<dbReference type="InterPro" id="IPR036890">
    <property type="entry name" value="HATPase_C_sf"/>
</dbReference>
<dbReference type="Gene3D" id="1.10.287.130">
    <property type="match status" value="1"/>
</dbReference>
<keyword evidence="7" id="KW-0067">ATP-binding</keyword>
<dbReference type="CDD" id="cd00082">
    <property type="entry name" value="HisKA"/>
    <property type="match status" value="1"/>
</dbReference>
<dbReference type="Gene3D" id="3.30.565.10">
    <property type="entry name" value="Histidine kinase-like ATPase, C-terminal domain"/>
    <property type="match status" value="1"/>
</dbReference>
<feature type="domain" description="Response regulatory" evidence="16">
    <location>
        <begin position="1102"/>
        <end position="1217"/>
    </location>
</feature>
<protein>
    <recommendedName>
        <fullName evidence="2">histidine kinase</fullName>
        <ecNumber evidence="2">2.7.13.3</ecNumber>
    </recommendedName>
</protein>
<dbReference type="InterPro" id="IPR001789">
    <property type="entry name" value="Sig_transdc_resp-reg_receiver"/>
</dbReference>
<dbReference type="InterPro" id="IPR011110">
    <property type="entry name" value="Reg_prop"/>
</dbReference>
<reference evidence="17 18" key="1">
    <citation type="submission" date="2020-04" db="EMBL/GenBank/DDBJ databases">
        <title>Flammeovirga sp. SR4, a novel species isolated from seawater.</title>
        <authorList>
            <person name="Wang X."/>
        </authorList>
    </citation>
    <scope>NUCLEOTIDE SEQUENCE [LARGE SCALE GENOMIC DNA]</scope>
    <source>
        <strain evidence="17 18">ATCC 23126</strain>
    </source>
</reference>
<dbReference type="FunFam" id="3.30.565.10:FF:000037">
    <property type="entry name" value="Hybrid sensor histidine kinase/response regulator"/>
    <property type="match status" value="1"/>
</dbReference>
<evidence type="ECO:0000256" key="9">
    <source>
        <dbReference type="ARBA" id="ARBA00023015"/>
    </source>
</evidence>
<gene>
    <name evidence="17" type="ORF">HHU12_19405</name>
</gene>
<dbReference type="SUPFAM" id="SSF47384">
    <property type="entry name" value="Homodimeric domain of signal transducing histidine kinase"/>
    <property type="match status" value="1"/>
</dbReference>
<feature type="chain" id="PRO_5031122293" description="histidine kinase" evidence="13">
    <location>
        <begin position="23"/>
        <end position="1352"/>
    </location>
</feature>
<keyword evidence="3 11" id="KW-0597">Phosphoprotein</keyword>
<keyword evidence="8" id="KW-0902">Two-component regulatory system</keyword>
<evidence type="ECO:0000256" key="13">
    <source>
        <dbReference type="SAM" id="SignalP"/>
    </source>
</evidence>
<dbReference type="GO" id="GO:0005524">
    <property type="term" value="F:ATP binding"/>
    <property type="evidence" value="ECO:0007669"/>
    <property type="project" value="UniProtKB-KW"/>
</dbReference>
<dbReference type="Pfam" id="PF00072">
    <property type="entry name" value="Response_reg"/>
    <property type="match status" value="1"/>
</dbReference>
<dbReference type="SUPFAM" id="SSF63829">
    <property type="entry name" value="Calcium-dependent phosphotriesterase"/>
    <property type="match status" value="2"/>
</dbReference>
<sequence>MFSRKLCILFTVFTLSISSVFSQNFFERINDKDGLNQNTIIDIHQDKSGFIWMGTPNGLIRYDGNKFISYNNQPGDETSIIGNTVNFIYDNGESLWLETNDGFSVYSFAHNSFSEIKEFSKYIKKGHKVRAIIPLADQTKWMVTSKGILRIKEIGNTYKVTEVDLSSILTNNDHPILSVQNHNNRFYMCTSQELYIFDRVEAGTLKLIEVIHKDTYHLNWFIELTLDQENEKLYVTGRKSLLAFDISWEKAKLLKLDFFDEHFKRYDVGAITTSVKDHEGNLWIGMRNGGAMKYNTKTFKKQFYVNSDNPKSISSNIILDIMIDRFGTIWFGTGLGGVSILNTHQRLFYTLSNTTKIEKSLSSNRISSSLVDSKGHLWAGTFQSGINRSKEQFSLANIDELSFEYFIEQAQIFDIIECNEQIFIGTNKGLYIYDLNSERLISPKNQPPYLKNINSFEKLDDKLIFYANGKLLALHLQKKITSEKKLSFEDIGAKIVNFSVLNNIQVNQIYNDGVKGILLATDQGLFHLDTTFTYLTQYKTNVKDNTSIGANRILSIYRSQKNELWIGTFGGGLNLAIEKENKIDGFSRITKKDGLLDNMVYGILEDKEGNIWLTNNNGVTKYNAKEKQLKVFNNSVELLANNMQKGVFFKDKYGIMFFTTLKGLTVFNPMDIKPIPFAPLPQITQFKVRNEVIEPNKKYDGEILLNTSIDRASKIVLPSDMNQIILEVGTIFNGGRNNIKYAYRLKGVDDDWVMKDFKQREISYAGLSPGKYQLEIKGYNGDGMESETVKTLTIIIEHPWYANNYAYTVYLLLLFLLCFICFTYFTKMWKLKQKVRKEQRDKKHLKEINEAKLTFFTNVSHELRTPLTLILTPLEKLAYDDRLDDDLKGYVQNINKNGQRLMSLTNSLIDFKQNGKDDFEINLTEQNIIPFIKKTTNAFQDYSKDKNITFKVDLNKNDIIGQFDQVLLERIIFNLLSNAFKYTENGGEVSFSAHQVKGDLVFKIQDTGIGIDEGKLDHIFDNFYKANNMETVFGSSGIGLFLVKQLVDLHDGEIKVDSKIHKGTTFTVRIPVLGYDENRKAFDQRTEEPVPLLSAIDEGKPKILLVEDNAELRKMIYELFKSKYQLYLAENGVEGYDLAVEVAPDLVILDVNMPKMNGYELADKLKGNYATNHIPMIFLTAMVDFESKKKIFEKGGQVHIGKPFSPYVLELQVDNLIKQKKDGITKLKQDIKSNPKKEQQLTEDEKWLKGVQKIMEENYGENKYGVKSLAESLDMNYVQFYSKFKEITGQSPIEYLKLFRLKKAEHLFKNDDGLSVREVIYQVGFKSSSYFTHIFKDEYKMTPTQFKKMHSN</sequence>
<dbReference type="InterPro" id="IPR004358">
    <property type="entry name" value="Sig_transdc_His_kin-like_C"/>
</dbReference>
<dbReference type="SMART" id="SM00448">
    <property type="entry name" value="REC"/>
    <property type="match status" value="1"/>
</dbReference>
<dbReference type="GO" id="GO:0000155">
    <property type="term" value="F:phosphorelay sensor kinase activity"/>
    <property type="evidence" value="ECO:0007669"/>
    <property type="project" value="InterPro"/>
</dbReference>
<keyword evidence="9" id="KW-0805">Transcription regulation</keyword>
<dbReference type="Gene3D" id="1.10.10.60">
    <property type="entry name" value="Homeodomain-like"/>
    <property type="match status" value="2"/>
</dbReference>
<dbReference type="PRINTS" id="PR00344">
    <property type="entry name" value="BCTRLSENSOR"/>
</dbReference>
<feature type="transmembrane region" description="Helical" evidence="12">
    <location>
        <begin position="805"/>
        <end position="826"/>
    </location>
</feature>
<comment type="caution">
    <text evidence="17">The sequence shown here is derived from an EMBL/GenBank/DDBJ whole genome shotgun (WGS) entry which is preliminary data.</text>
</comment>
<dbReference type="Pfam" id="PF07495">
    <property type="entry name" value="Y_Y_Y"/>
    <property type="match status" value="1"/>
</dbReference>
<dbReference type="InterPro" id="IPR015943">
    <property type="entry name" value="WD40/YVTN_repeat-like_dom_sf"/>
</dbReference>
<evidence type="ECO:0000256" key="1">
    <source>
        <dbReference type="ARBA" id="ARBA00000085"/>
    </source>
</evidence>
<evidence type="ECO:0000256" key="2">
    <source>
        <dbReference type="ARBA" id="ARBA00012438"/>
    </source>
</evidence>
<dbReference type="InterPro" id="IPR003661">
    <property type="entry name" value="HisK_dim/P_dom"/>
</dbReference>
<keyword evidence="12" id="KW-0472">Membrane</keyword>
<dbReference type="Gene3D" id="2.130.10.10">
    <property type="entry name" value="YVTN repeat-like/Quinoprotein amine dehydrogenase"/>
    <property type="match status" value="3"/>
</dbReference>
<keyword evidence="6" id="KW-0418">Kinase</keyword>
<keyword evidence="12" id="KW-0812">Transmembrane</keyword>
<dbReference type="GO" id="GO:0043565">
    <property type="term" value="F:sequence-specific DNA binding"/>
    <property type="evidence" value="ECO:0007669"/>
    <property type="project" value="InterPro"/>
</dbReference>
<proteinExistence type="predicted"/>
<evidence type="ECO:0000256" key="5">
    <source>
        <dbReference type="ARBA" id="ARBA00022741"/>
    </source>
</evidence>
<keyword evidence="13" id="KW-0732">Signal</keyword>
<dbReference type="SMART" id="SM00387">
    <property type="entry name" value="HATPase_c"/>
    <property type="match status" value="1"/>
</dbReference>